<gene>
    <name evidence="1" type="ORF">DSO57_1008492</name>
</gene>
<evidence type="ECO:0000313" key="2">
    <source>
        <dbReference type="Proteomes" id="UP001165960"/>
    </source>
</evidence>
<keyword evidence="2" id="KW-1185">Reference proteome</keyword>
<sequence>MSDDNQSLKEKNVSLTENELERFRQDWLSEVNQKTSQASNKLKYINDSGSHKIQEQSEVSSITLEESQEALASLVQSSHDIKNLSDGQRHQVALGLYKEAVSDEKKGKLGEALGKYRRAFKLDPDVDLSYRTYYRHLTQETGGNPEQSPFSGVEEEFEFVNHIYLSKDYVPTEAHSGSNDINWEKLDPMHNMIQTFLEENFKAESTQDSLEESLEGLQIEDAAKPRTIQFKPADKEAPCHIMRLPDSLLIRVLQILQLSDIQSIGQFSSSCIKGMFLARDNVLWAIYGKLLYHPATALYRDFRLQHPLFPLQTYVDKYYGGKWRFFLIDYPRLRFDGIYISTCTYIRQGVSENSFNQPIHLITYYRYLRFYPDGTCLSLLTNAEPSQVVHQVHEMSPIREMLCGHFSILPKEVRISASGPHRPGVTFHFSLELKSTSRGRHNKLSWLTYNSWSNDDVVYYSLKQFKPYYFSKVKSYKTDWPEFTS</sequence>
<dbReference type="Proteomes" id="UP001165960">
    <property type="component" value="Unassembled WGS sequence"/>
</dbReference>
<comment type="caution">
    <text evidence="1">The sequence shown here is derived from an EMBL/GenBank/DDBJ whole genome shotgun (WGS) entry which is preliminary data.</text>
</comment>
<organism evidence="1 2">
    <name type="scientific">Entomophthora muscae</name>
    <dbReference type="NCBI Taxonomy" id="34485"/>
    <lineage>
        <taxon>Eukaryota</taxon>
        <taxon>Fungi</taxon>
        <taxon>Fungi incertae sedis</taxon>
        <taxon>Zoopagomycota</taxon>
        <taxon>Entomophthoromycotina</taxon>
        <taxon>Entomophthoromycetes</taxon>
        <taxon>Entomophthorales</taxon>
        <taxon>Entomophthoraceae</taxon>
        <taxon>Entomophthora</taxon>
    </lineage>
</organism>
<evidence type="ECO:0000313" key="1">
    <source>
        <dbReference type="EMBL" id="KAJ9066555.1"/>
    </source>
</evidence>
<protein>
    <submittedName>
        <fullName evidence="1">Uncharacterized protein</fullName>
    </submittedName>
</protein>
<proteinExistence type="predicted"/>
<name>A0ACC2SW86_9FUNG</name>
<dbReference type="EMBL" id="QTSX02004286">
    <property type="protein sequence ID" value="KAJ9066555.1"/>
    <property type="molecule type" value="Genomic_DNA"/>
</dbReference>
<accession>A0ACC2SW86</accession>
<reference evidence="1" key="1">
    <citation type="submission" date="2022-04" db="EMBL/GenBank/DDBJ databases">
        <title>Genome of the entomopathogenic fungus Entomophthora muscae.</title>
        <authorList>
            <person name="Elya C."/>
            <person name="Lovett B.R."/>
            <person name="Lee E."/>
            <person name="Macias A.M."/>
            <person name="Hajek A.E."/>
            <person name="De Bivort B.L."/>
            <person name="Kasson M.T."/>
            <person name="De Fine Licht H.H."/>
            <person name="Stajich J.E."/>
        </authorList>
    </citation>
    <scope>NUCLEOTIDE SEQUENCE</scope>
    <source>
        <strain evidence="1">Berkeley</strain>
    </source>
</reference>